<dbReference type="KEGG" id="ccp:CHC_T00000078001"/>
<dbReference type="EMBL" id="HG001987">
    <property type="protein sequence ID" value="CDF77605.1"/>
    <property type="molecule type" value="Genomic_DNA"/>
</dbReference>
<feature type="coiled-coil region" evidence="1">
    <location>
        <begin position="632"/>
        <end position="659"/>
    </location>
</feature>
<name>S0F343_CHOCR</name>
<keyword evidence="4" id="KW-1185">Reference proteome</keyword>
<dbReference type="RefSeq" id="XP_005718948.1">
    <property type="nucleotide sequence ID" value="XM_005718891.1"/>
</dbReference>
<evidence type="ECO:0000256" key="1">
    <source>
        <dbReference type="SAM" id="Coils"/>
    </source>
</evidence>
<dbReference type="CDD" id="cd14686">
    <property type="entry name" value="bZIP"/>
    <property type="match status" value="1"/>
</dbReference>
<dbReference type="GO" id="GO:0003700">
    <property type="term" value="F:DNA-binding transcription factor activity"/>
    <property type="evidence" value="ECO:0007669"/>
    <property type="project" value="InterPro"/>
</dbReference>
<gene>
    <name evidence="3" type="ORF">CHC_T00000078001</name>
</gene>
<sequence length="665" mass="72321">MGSKPQPATRRVSLCSSSATLTICTGAPHQNLLAETRNRLRQNGSRIAAPIARAHHGRHLHSAHLQSNTELIAILLGAVLASRVILSSLPIPSHCLPHPPTMSTPASGMHAATSLRLALRAPSSDRAIADWLFSPSRSSPTLSPPELRSSLALKVAHTIQLSNTAFPASAAAIHSCDKLFVPVSSRGAYILGFTTEGTQGAADDPRLPIPAAFKRPSVARFVFDTVAEELLLVCSPPGIPLMGIIAIRKLSNQAQACFRFTVPAHDYSFDALPSLVLSLYSNIESAVEHRPPRNPQHSRDPACVPVPESFLGDIPSIAEDSFAYPDASIPHLDPTPALSMDAVDSFLDSLRAARVNGESHARSPHSYVHLPPLSVKLVSDMPRLDSSAESTTPEPHQAFSPLSVSHSSAAPFAQSRFAGPLAALLISRAGAFRGPFLRIDTLQPVTATYETNFTGAIDACVTQLRGQPVSDIERTFADMYYLEVLSVAPDQHFIHIDGLDSTTFAPPHAAMRRENEDLHGDDENQFGVIHEAGRKTTYTTILPTDPTRKPLAVTGVLGSVGSSTFPRIAPAQLAPRFPPPATHPDKMPVATVVSKELQQKRTLQARKHRNRLSAARCNLRRREWLEEVPREIERNRKRAEELLSRKREVKRENDRLKSLVAKTMV</sequence>
<organism evidence="3 4">
    <name type="scientific">Chondrus crispus</name>
    <name type="common">Carrageen Irish moss</name>
    <name type="synonym">Polymorpha crispa</name>
    <dbReference type="NCBI Taxonomy" id="2769"/>
    <lineage>
        <taxon>Eukaryota</taxon>
        <taxon>Rhodophyta</taxon>
        <taxon>Florideophyceae</taxon>
        <taxon>Rhodymeniophycidae</taxon>
        <taxon>Gigartinales</taxon>
        <taxon>Gigartinaceae</taxon>
        <taxon>Chondrus</taxon>
    </lineage>
</organism>
<reference evidence="4" key="1">
    <citation type="journal article" date="2013" name="Proc. Natl. Acad. Sci. U.S.A.">
        <title>Genome structure and metabolic features in the red seaweed Chondrus crispus shed light on evolution of the Archaeplastida.</title>
        <authorList>
            <person name="Collen J."/>
            <person name="Porcel B."/>
            <person name="Carre W."/>
            <person name="Ball S.G."/>
            <person name="Chaparro C."/>
            <person name="Tonon T."/>
            <person name="Barbeyron T."/>
            <person name="Michel G."/>
            <person name="Noel B."/>
            <person name="Valentin K."/>
            <person name="Elias M."/>
            <person name="Artiguenave F."/>
            <person name="Arun A."/>
            <person name="Aury J.M."/>
            <person name="Barbosa-Neto J.F."/>
            <person name="Bothwell J.H."/>
            <person name="Bouget F.Y."/>
            <person name="Brillet L."/>
            <person name="Cabello-Hurtado F."/>
            <person name="Capella-Gutierrez S."/>
            <person name="Charrier B."/>
            <person name="Cladiere L."/>
            <person name="Cock J.M."/>
            <person name="Coelho S.M."/>
            <person name="Colleoni C."/>
            <person name="Czjzek M."/>
            <person name="Da Silva C."/>
            <person name="Delage L."/>
            <person name="Denoeud F."/>
            <person name="Deschamps P."/>
            <person name="Dittami S.M."/>
            <person name="Gabaldon T."/>
            <person name="Gachon C.M."/>
            <person name="Groisillier A."/>
            <person name="Herve C."/>
            <person name="Jabbari K."/>
            <person name="Katinka M."/>
            <person name="Kloareg B."/>
            <person name="Kowalczyk N."/>
            <person name="Labadie K."/>
            <person name="Leblanc C."/>
            <person name="Lopez P.J."/>
            <person name="McLachlan D.H."/>
            <person name="Meslet-Cladiere L."/>
            <person name="Moustafa A."/>
            <person name="Nehr Z."/>
            <person name="Nyvall Collen P."/>
            <person name="Panaud O."/>
            <person name="Partensky F."/>
            <person name="Poulain J."/>
            <person name="Rensing S.A."/>
            <person name="Rousvoal S."/>
            <person name="Samson G."/>
            <person name="Symeonidi A."/>
            <person name="Weissenbach J."/>
            <person name="Zambounis A."/>
            <person name="Wincker P."/>
            <person name="Boyen C."/>
        </authorList>
    </citation>
    <scope>NUCLEOTIDE SEQUENCE [LARGE SCALE GENOMIC DNA]</scope>
    <source>
        <strain evidence="4">cv. Stackhouse</strain>
    </source>
</reference>
<proteinExistence type="predicted"/>
<dbReference type="PROSITE" id="PS50217">
    <property type="entry name" value="BZIP"/>
    <property type="match status" value="1"/>
</dbReference>
<accession>S0F343</accession>
<feature type="domain" description="BZIP" evidence="2">
    <location>
        <begin position="606"/>
        <end position="663"/>
    </location>
</feature>
<dbReference type="InterPro" id="IPR004827">
    <property type="entry name" value="bZIP"/>
</dbReference>
<dbReference type="Proteomes" id="UP000012073">
    <property type="component" value="Unassembled WGS sequence"/>
</dbReference>
<evidence type="ECO:0000259" key="2">
    <source>
        <dbReference type="PROSITE" id="PS50217"/>
    </source>
</evidence>
<keyword evidence="1" id="KW-0175">Coiled coil</keyword>
<dbReference type="AlphaFoldDB" id="S0F343"/>
<protein>
    <recommendedName>
        <fullName evidence="2">BZIP domain-containing protein</fullName>
    </recommendedName>
</protein>
<dbReference type="Gramene" id="CDF77605">
    <property type="protein sequence ID" value="CDF77605"/>
    <property type="gene ID" value="CHC_T00000078001"/>
</dbReference>
<evidence type="ECO:0000313" key="4">
    <source>
        <dbReference type="Proteomes" id="UP000012073"/>
    </source>
</evidence>
<evidence type="ECO:0000313" key="3">
    <source>
        <dbReference type="EMBL" id="CDF77605.1"/>
    </source>
</evidence>
<dbReference type="GeneID" id="17326667"/>